<keyword evidence="1" id="KW-0472">Membrane</keyword>
<dbReference type="EMBL" id="CAICTM010000249">
    <property type="protein sequence ID" value="CAB9505995.1"/>
    <property type="molecule type" value="Genomic_DNA"/>
</dbReference>
<organism evidence="2 3">
    <name type="scientific">Seminavis robusta</name>
    <dbReference type="NCBI Taxonomy" id="568900"/>
    <lineage>
        <taxon>Eukaryota</taxon>
        <taxon>Sar</taxon>
        <taxon>Stramenopiles</taxon>
        <taxon>Ochrophyta</taxon>
        <taxon>Bacillariophyta</taxon>
        <taxon>Bacillariophyceae</taxon>
        <taxon>Bacillariophycidae</taxon>
        <taxon>Naviculales</taxon>
        <taxon>Naviculaceae</taxon>
        <taxon>Seminavis</taxon>
    </lineage>
</organism>
<gene>
    <name evidence="2" type="ORF">SEMRO_250_G099020.1</name>
</gene>
<comment type="caution">
    <text evidence="2">The sequence shown here is derived from an EMBL/GenBank/DDBJ whole genome shotgun (WGS) entry which is preliminary data.</text>
</comment>
<proteinExistence type="predicted"/>
<dbReference type="AlphaFoldDB" id="A0A9N8DPQ5"/>
<keyword evidence="3" id="KW-1185">Reference proteome</keyword>
<sequence>MSNKKICLVIWACLLWIFCICLWNAISHRATRADLEEIWRTVASLRLSKEEEKKELKAVMENIKESRRFLIVGLVETLEEFFGTDNHGNISLSSKAILAVGDLCWAFHESNTQSTVDVHVLYKSKNDPNVESNLLQFLKGHMCQPTLQSENELCTQKEGTNKDQFLAQFKEFSRYKRLAMLRSEQRRQILDANHDGYDVVVSVDMDVVSLPPIVPLVNAMEVVATDRAHGIGSIVCSNGIENVNVFNGWLQLSLYYDTFATILEDGTWGFTGLTQNPMEQIKHGQTLLLRDILRKLEGPTKYDQRYHMQSCFGGAALYDFDTWATPVCDYYHSRIELMVEHTDDNSASGFSFLHAPNDKLHQLKHFNQKVTRWKLDPKYQSPDGWCEHMIFQQCLYAANREKSTMKNKRQLNIGIQPDLVIERQAAVMSRWEDWRNVPIVCMRKLAGPGGFTLVIYCLFRYLLFPKNSKSPRIKRLAETKVGHHD</sequence>
<feature type="transmembrane region" description="Helical" evidence="1">
    <location>
        <begin position="445"/>
        <end position="464"/>
    </location>
</feature>
<dbReference type="OrthoDB" id="660555at2759"/>
<accession>A0A9N8DPQ5</accession>
<keyword evidence="1" id="KW-0812">Transmembrane</keyword>
<dbReference type="Proteomes" id="UP001153069">
    <property type="component" value="Unassembled WGS sequence"/>
</dbReference>
<reference evidence="2" key="1">
    <citation type="submission" date="2020-06" db="EMBL/GenBank/DDBJ databases">
        <authorList>
            <consortium name="Plant Systems Biology data submission"/>
        </authorList>
    </citation>
    <scope>NUCLEOTIDE SEQUENCE</scope>
    <source>
        <strain evidence="2">D6</strain>
    </source>
</reference>
<protein>
    <submittedName>
        <fullName evidence="2">Uncharacterized protein</fullName>
    </submittedName>
</protein>
<name>A0A9N8DPQ5_9STRA</name>
<evidence type="ECO:0000313" key="2">
    <source>
        <dbReference type="EMBL" id="CAB9505995.1"/>
    </source>
</evidence>
<evidence type="ECO:0000313" key="3">
    <source>
        <dbReference type="Proteomes" id="UP001153069"/>
    </source>
</evidence>
<evidence type="ECO:0000256" key="1">
    <source>
        <dbReference type="SAM" id="Phobius"/>
    </source>
</evidence>
<keyword evidence="1" id="KW-1133">Transmembrane helix</keyword>